<reference evidence="4 5" key="1">
    <citation type="submission" date="2024-09" db="EMBL/GenBank/DDBJ databases">
        <authorList>
            <person name="Sun Q."/>
            <person name="Mori K."/>
        </authorList>
    </citation>
    <scope>NUCLEOTIDE SEQUENCE [LARGE SCALE GENOMIC DNA]</scope>
    <source>
        <strain evidence="4 5">NCAIM B.02604</strain>
    </source>
</reference>
<sequence>MANAKKSNQGQSARDRIRAQHESKQKAQKRNSLLLRVGVIALVLAVIGIVAIIIIGNSSRNIPDAGPAPAGATENGGINFVSNTAVSDKEVEEVTVEGLHEPSEEEFMANMENPKVPAGVSAATEGKTDKVVIYADPACGYCAEFEAQNSTFLEEKAAAGDIEVEYRTVGFLDKNSPTNFSARAANMLACVADTAPEKFMEVNAALYAGQAGGEKSDKELIELAQASDVDVTSCVNDNKFRPFVNYTTGKAREDMIPGTPTVYVNDKSWDAQQQPNFQEFYADALSETAKN</sequence>
<evidence type="ECO:0000256" key="2">
    <source>
        <dbReference type="SAM" id="Phobius"/>
    </source>
</evidence>
<dbReference type="InterPro" id="IPR012336">
    <property type="entry name" value="Thioredoxin-like_fold"/>
</dbReference>
<keyword evidence="5" id="KW-1185">Reference proteome</keyword>
<organism evidence="4 5">
    <name type="scientific">Micrococcoides hystricis</name>
    <dbReference type="NCBI Taxonomy" id="1572761"/>
    <lineage>
        <taxon>Bacteria</taxon>
        <taxon>Bacillati</taxon>
        <taxon>Actinomycetota</taxon>
        <taxon>Actinomycetes</taxon>
        <taxon>Micrococcales</taxon>
        <taxon>Micrococcaceae</taxon>
        <taxon>Micrococcoides</taxon>
    </lineage>
</organism>
<comment type="caution">
    <text evidence="4">The sequence shown here is derived from an EMBL/GenBank/DDBJ whole genome shotgun (WGS) entry which is preliminary data.</text>
</comment>
<dbReference type="RefSeq" id="WP_377458272.1">
    <property type="nucleotide sequence ID" value="NZ_JBHLUB010000020.1"/>
</dbReference>
<feature type="transmembrane region" description="Helical" evidence="2">
    <location>
        <begin position="33"/>
        <end position="55"/>
    </location>
</feature>
<keyword evidence="2" id="KW-0812">Transmembrane</keyword>
<evidence type="ECO:0000313" key="4">
    <source>
        <dbReference type="EMBL" id="MFC0581582.1"/>
    </source>
</evidence>
<feature type="compositionally biased region" description="Polar residues" evidence="1">
    <location>
        <begin position="1"/>
        <end position="12"/>
    </location>
</feature>
<accession>A0ABV6PB11</accession>
<proteinExistence type="predicted"/>
<dbReference type="CDD" id="cd02972">
    <property type="entry name" value="DsbA_family"/>
    <property type="match status" value="1"/>
</dbReference>
<evidence type="ECO:0000256" key="1">
    <source>
        <dbReference type="SAM" id="MobiDB-lite"/>
    </source>
</evidence>
<gene>
    <name evidence="4" type="ORF">ACFFFR_04160</name>
</gene>
<dbReference type="EMBL" id="JBHLUB010000020">
    <property type="protein sequence ID" value="MFC0581582.1"/>
    <property type="molecule type" value="Genomic_DNA"/>
</dbReference>
<dbReference type="Pfam" id="PF13462">
    <property type="entry name" value="Thioredoxin_4"/>
    <property type="match status" value="1"/>
</dbReference>
<feature type="compositionally biased region" description="Basic and acidic residues" evidence="1">
    <location>
        <begin position="13"/>
        <end position="24"/>
    </location>
</feature>
<feature type="region of interest" description="Disordered" evidence="1">
    <location>
        <begin position="1"/>
        <end position="24"/>
    </location>
</feature>
<name>A0ABV6PB11_9MICC</name>
<dbReference type="InterPro" id="IPR036249">
    <property type="entry name" value="Thioredoxin-like_sf"/>
</dbReference>
<feature type="domain" description="Thioredoxin-like fold" evidence="3">
    <location>
        <begin position="129"/>
        <end position="276"/>
    </location>
</feature>
<keyword evidence="2" id="KW-0472">Membrane</keyword>
<keyword evidence="2" id="KW-1133">Transmembrane helix</keyword>
<protein>
    <submittedName>
        <fullName evidence="4">DsbA family protein</fullName>
    </submittedName>
</protein>
<dbReference type="Gene3D" id="3.40.30.10">
    <property type="entry name" value="Glutaredoxin"/>
    <property type="match status" value="1"/>
</dbReference>
<dbReference type="SUPFAM" id="SSF52833">
    <property type="entry name" value="Thioredoxin-like"/>
    <property type="match status" value="1"/>
</dbReference>
<evidence type="ECO:0000259" key="3">
    <source>
        <dbReference type="Pfam" id="PF13462"/>
    </source>
</evidence>
<evidence type="ECO:0000313" key="5">
    <source>
        <dbReference type="Proteomes" id="UP001589862"/>
    </source>
</evidence>
<dbReference type="Proteomes" id="UP001589862">
    <property type="component" value="Unassembled WGS sequence"/>
</dbReference>